<name>A0A974GZ57_XENLA</name>
<dbReference type="Proteomes" id="UP000694892">
    <property type="component" value="Unassembled WGS sequence"/>
</dbReference>
<organism evidence="1">
    <name type="scientific">Xenopus laevis</name>
    <name type="common">African clawed frog</name>
    <dbReference type="NCBI Taxonomy" id="8355"/>
    <lineage>
        <taxon>Eukaryota</taxon>
        <taxon>Metazoa</taxon>
        <taxon>Chordata</taxon>
        <taxon>Craniata</taxon>
        <taxon>Vertebrata</taxon>
        <taxon>Euteleostomi</taxon>
        <taxon>Amphibia</taxon>
        <taxon>Batrachia</taxon>
        <taxon>Anura</taxon>
        <taxon>Pipoidea</taxon>
        <taxon>Pipidae</taxon>
        <taxon>Xenopodinae</taxon>
        <taxon>Xenopus</taxon>
        <taxon>Xenopus</taxon>
    </lineage>
</organism>
<dbReference type="PANTHER" id="PTHR21301">
    <property type="entry name" value="REVERSE TRANSCRIPTASE"/>
    <property type="match status" value="1"/>
</dbReference>
<dbReference type="AlphaFoldDB" id="A0A974GZ57"/>
<accession>A0A974GZ57</accession>
<protein>
    <recommendedName>
        <fullName evidence="2">Reverse transcriptase domain-containing protein</fullName>
    </recommendedName>
</protein>
<dbReference type="EMBL" id="KV467988">
    <property type="protein sequence ID" value="OCT55967.1"/>
    <property type="molecule type" value="Genomic_DNA"/>
</dbReference>
<dbReference type="PANTHER" id="PTHR21301:SF12">
    <property type="match status" value="1"/>
</dbReference>
<evidence type="ECO:0000313" key="1">
    <source>
        <dbReference type="EMBL" id="OCT55967.1"/>
    </source>
</evidence>
<evidence type="ECO:0008006" key="2">
    <source>
        <dbReference type="Google" id="ProtNLM"/>
    </source>
</evidence>
<proteinExistence type="predicted"/>
<sequence length="121" mass="14239">MVYDEPLFQEHCILYIRYIDDLLVLWDGTMDSLIEFHTFLNSMEDTLKFTNTCDKVTINFLDVQLTRVGTGLKTDLFRKTTDKNSLLHYTSFHPKPLRDSLPLSQYTRLKCIVNDDNDLQN</sequence>
<reference evidence="1" key="1">
    <citation type="submission" date="2016-05" db="EMBL/GenBank/DDBJ databases">
        <title>WGS assembly of Xenopus laevis.</title>
        <authorList>
            <person name="Session A."/>
            <person name="Uno Y."/>
            <person name="Kwon T."/>
            <person name="Chapman J."/>
            <person name="Toyoda A."/>
            <person name="Takahashi S."/>
            <person name="Fukui A."/>
            <person name="Hikosaka A."/>
            <person name="Putnam N."/>
            <person name="Stites J."/>
            <person name="Van Heeringen S."/>
            <person name="Quigley I."/>
            <person name="Heinz S."/>
            <person name="Hellsten U."/>
            <person name="Lyons J."/>
            <person name="Suzuki A."/>
            <person name="Kondo M."/>
            <person name="Ogino H."/>
            <person name="Ochi H."/>
            <person name="Bogdanovic O."/>
            <person name="Lister R."/>
            <person name="Georgiou G."/>
            <person name="Paranjpe S."/>
            <person name="Van Kruijsbergen I."/>
            <person name="Mozaffari S."/>
            <person name="Shu S."/>
            <person name="Schmutz J."/>
            <person name="Jenkins J."/>
            <person name="Grimwood J."/>
            <person name="Carlson J."/>
            <person name="Mitros T."/>
            <person name="Simakov O."/>
            <person name="Heald R."/>
            <person name="Miller K."/>
            <person name="Haudenschild C."/>
            <person name="Kuroki Y."/>
            <person name="Tanaka T."/>
            <person name="Michiue T."/>
            <person name="Watanabe M."/>
            <person name="Kinoshita T."/>
            <person name="Ohta Y."/>
            <person name="Mawaribuchi S."/>
            <person name="Suzuki Y."/>
            <person name="Haramoto Y."/>
            <person name="Yamamoto T."/>
            <person name="Takagi C."/>
            <person name="Kitzman J."/>
            <person name="Shendure J."/>
            <person name="Nakayama T."/>
            <person name="Izutsu Y."/>
            <person name="Robert J."/>
            <person name="Dichmann D."/>
            <person name="Flajnik M."/>
            <person name="Houston D."/>
            <person name="Marcotte E."/>
            <person name="Wallingford J."/>
            <person name="Ito Y."/>
            <person name="Asashima M."/>
            <person name="Ueno N."/>
            <person name="Matsuda Y."/>
            <person name="Jan Veenstra G."/>
            <person name="Fujiyama A."/>
            <person name="Harland R."/>
            <person name="Taira M."/>
            <person name="Rokhsar D.S."/>
        </authorList>
    </citation>
    <scope>NUCLEOTIDE SEQUENCE</scope>
    <source>
        <strain evidence="1">J</strain>
        <tissue evidence="1">Blood</tissue>
    </source>
</reference>
<gene>
    <name evidence="1" type="ORF">XELAEV_18004484mg</name>
</gene>